<evidence type="ECO:0000313" key="5">
    <source>
        <dbReference type="Proteomes" id="UP000177626"/>
    </source>
</evidence>
<dbReference type="InterPro" id="IPR001347">
    <property type="entry name" value="SIS_dom"/>
</dbReference>
<gene>
    <name evidence="4" type="ORF">A2406_00460</name>
</gene>
<dbReference type="GO" id="GO:0004476">
    <property type="term" value="F:mannose-6-phosphate isomerase activity"/>
    <property type="evidence" value="ECO:0007669"/>
    <property type="project" value="InterPro"/>
</dbReference>
<accession>A0A1G2BZ40</accession>
<dbReference type="CDD" id="cd05637">
    <property type="entry name" value="SIS_PGI_PMI_2"/>
    <property type="match status" value="1"/>
</dbReference>
<evidence type="ECO:0000256" key="1">
    <source>
        <dbReference type="ARBA" id="ARBA00010523"/>
    </source>
</evidence>
<dbReference type="GO" id="GO:1901135">
    <property type="term" value="P:carbohydrate derivative metabolic process"/>
    <property type="evidence" value="ECO:0007669"/>
    <property type="project" value="InterPro"/>
</dbReference>
<comment type="similarity">
    <text evidence="1">Belongs to the PGI/PMI family.</text>
</comment>
<dbReference type="PROSITE" id="PS51464">
    <property type="entry name" value="SIS"/>
    <property type="match status" value="1"/>
</dbReference>
<evidence type="ECO:0000256" key="2">
    <source>
        <dbReference type="ARBA" id="ARBA00023235"/>
    </source>
</evidence>
<dbReference type="GO" id="GO:0004347">
    <property type="term" value="F:glucose-6-phosphate isomerase activity"/>
    <property type="evidence" value="ECO:0007669"/>
    <property type="project" value="InterPro"/>
</dbReference>
<dbReference type="AlphaFoldDB" id="A0A1G2BZ40"/>
<dbReference type="Proteomes" id="UP000177626">
    <property type="component" value="Unassembled WGS sequence"/>
</dbReference>
<protein>
    <recommendedName>
        <fullName evidence="3">SIS domain-containing protein</fullName>
    </recommendedName>
</protein>
<feature type="domain" description="SIS" evidence="3">
    <location>
        <begin position="17"/>
        <end position="169"/>
    </location>
</feature>
<sequence length="320" mass="36431">MKKSFLDFPKQFAYQPIIKNNKKYRPTKKYIVLGMGGSHLAADVIKSVYPQLNIIIHKDYNLPPLSDKELKNYLIIASSYSGNTAEVISGVSLAYRKKLNIIIIAVGGKLIKFAIAKNLPYIQIPNTNIQPRSALGFSCRALLKAMKQNQANKNLHQLAKTLSGQKYEKAGKKLAQQLKNRVPIVYSSEHNLALAYNWKIKFNETGKIPAFYNVLPELNHNEMTGFDVADKTKNLSKNFSFIFIQDNKDHSQLKKRMAVTGQLYQKRGLPIINIKLSGHNRWQEIFANLLLADWASYYTSQGYGLESEQVPMVEEFKKMI</sequence>
<comment type="caution">
    <text evidence="4">The sequence shown here is derived from an EMBL/GenBank/DDBJ whole genome shotgun (WGS) entry which is preliminary data.</text>
</comment>
<name>A0A1G2BZ40_9BACT</name>
<dbReference type="EMBL" id="MHKQ01000016">
    <property type="protein sequence ID" value="OGY93819.1"/>
    <property type="molecule type" value="Genomic_DNA"/>
</dbReference>
<evidence type="ECO:0000259" key="3">
    <source>
        <dbReference type="PROSITE" id="PS51464"/>
    </source>
</evidence>
<dbReference type="GO" id="GO:0097367">
    <property type="term" value="F:carbohydrate derivative binding"/>
    <property type="evidence" value="ECO:0007669"/>
    <property type="project" value="InterPro"/>
</dbReference>
<keyword evidence="2" id="KW-0413">Isomerase</keyword>
<dbReference type="InterPro" id="IPR046348">
    <property type="entry name" value="SIS_dom_sf"/>
</dbReference>
<dbReference type="Gene3D" id="3.40.50.10490">
    <property type="entry name" value="Glucose-6-phosphate isomerase like protein, domain 1"/>
    <property type="match status" value="2"/>
</dbReference>
<organism evidence="4 5">
    <name type="scientific">Candidatus Komeilibacteria bacterium RIFOXYC1_FULL_37_11</name>
    <dbReference type="NCBI Taxonomy" id="1798555"/>
    <lineage>
        <taxon>Bacteria</taxon>
        <taxon>Candidatus Komeiliibacteriota</taxon>
    </lineage>
</organism>
<reference evidence="4 5" key="1">
    <citation type="journal article" date="2016" name="Nat. Commun.">
        <title>Thousands of microbial genomes shed light on interconnected biogeochemical processes in an aquifer system.</title>
        <authorList>
            <person name="Anantharaman K."/>
            <person name="Brown C.T."/>
            <person name="Hug L.A."/>
            <person name="Sharon I."/>
            <person name="Castelle C.J."/>
            <person name="Probst A.J."/>
            <person name="Thomas B.C."/>
            <person name="Singh A."/>
            <person name="Wilkins M.J."/>
            <person name="Karaoz U."/>
            <person name="Brodie E.L."/>
            <person name="Williams K.H."/>
            <person name="Hubbard S.S."/>
            <person name="Banfield J.F."/>
        </authorList>
    </citation>
    <scope>NUCLEOTIDE SEQUENCE [LARGE SCALE GENOMIC DNA]</scope>
</reference>
<dbReference type="InterPro" id="IPR019490">
    <property type="entry name" value="Glu6P/Mann6P_isomerase_C"/>
</dbReference>
<dbReference type="SUPFAM" id="SSF53697">
    <property type="entry name" value="SIS domain"/>
    <property type="match status" value="1"/>
</dbReference>
<dbReference type="GO" id="GO:0005975">
    <property type="term" value="P:carbohydrate metabolic process"/>
    <property type="evidence" value="ECO:0007669"/>
    <property type="project" value="InterPro"/>
</dbReference>
<evidence type="ECO:0000313" key="4">
    <source>
        <dbReference type="EMBL" id="OGY93819.1"/>
    </source>
</evidence>
<dbReference type="Pfam" id="PF10432">
    <property type="entry name" value="bact-PGI_C"/>
    <property type="match status" value="1"/>
</dbReference>
<proteinExistence type="inferred from homology"/>